<name>A0A423N7H3_PSEFL</name>
<evidence type="ECO:0000313" key="2">
    <source>
        <dbReference type="Proteomes" id="UP000283650"/>
    </source>
</evidence>
<accession>A0A423N7H3</accession>
<comment type="caution">
    <text evidence="1">The sequence shown here is derived from an EMBL/GenBank/DDBJ whole genome shotgun (WGS) entry which is preliminary data.</text>
</comment>
<dbReference type="RefSeq" id="WP_123376109.1">
    <property type="nucleotide sequence ID" value="NZ_MOBY01000010.1"/>
</dbReference>
<sequence>MSSQCNLYNAQFFLGDVATTDNLLAVRNAAGVTKHRLEVPDGMYNLRTDADRIRVLVNEKNQIIELICG</sequence>
<protein>
    <submittedName>
        <fullName evidence="1">Peptidase inhibitor</fullName>
    </submittedName>
</protein>
<evidence type="ECO:0000313" key="1">
    <source>
        <dbReference type="EMBL" id="RON94103.1"/>
    </source>
</evidence>
<organism evidence="1 2">
    <name type="scientific">Pseudomonas fluorescens</name>
    <dbReference type="NCBI Taxonomy" id="294"/>
    <lineage>
        <taxon>Bacteria</taxon>
        <taxon>Pseudomonadati</taxon>
        <taxon>Pseudomonadota</taxon>
        <taxon>Gammaproteobacteria</taxon>
        <taxon>Pseudomonadales</taxon>
        <taxon>Pseudomonadaceae</taxon>
        <taxon>Pseudomonas</taxon>
    </lineage>
</organism>
<reference evidence="1 2" key="1">
    <citation type="submission" date="2016-10" db="EMBL/GenBank/DDBJ databases">
        <title>Comparative genome analysis of multiple Pseudomonas spp. focuses on biocontrol and plant growth promoting traits.</title>
        <authorList>
            <person name="Tao X.-Y."/>
            <person name="Taylor C.G."/>
        </authorList>
    </citation>
    <scope>NUCLEOTIDE SEQUENCE [LARGE SCALE GENOMIC DNA]</scope>
    <source>
        <strain evidence="1 2">2F9</strain>
    </source>
</reference>
<dbReference type="AlphaFoldDB" id="A0A423N7H3"/>
<gene>
    <name evidence="1" type="ORF">BK672_17650</name>
</gene>
<proteinExistence type="predicted"/>
<dbReference type="Proteomes" id="UP000283650">
    <property type="component" value="Unassembled WGS sequence"/>
</dbReference>
<dbReference type="EMBL" id="MOBY01000010">
    <property type="protein sequence ID" value="RON94103.1"/>
    <property type="molecule type" value="Genomic_DNA"/>
</dbReference>